<organism evidence="1 2">
    <name type="scientific">Aphis craccivora</name>
    <name type="common">Cowpea aphid</name>
    <dbReference type="NCBI Taxonomy" id="307492"/>
    <lineage>
        <taxon>Eukaryota</taxon>
        <taxon>Metazoa</taxon>
        <taxon>Ecdysozoa</taxon>
        <taxon>Arthropoda</taxon>
        <taxon>Hexapoda</taxon>
        <taxon>Insecta</taxon>
        <taxon>Pterygota</taxon>
        <taxon>Neoptera</taxon>
        <taxon>Paraneoptera</taxon>
        <taxon>Hemiptera</taxon>
        <taxon>Sternorrhyncha</taxon>
        <taxon>Aphidomorpha</taxon>
        <taxon>Aphidoidea</taxon>
        <taxon>Aphididae</taxon>
        <taxon>Aphidini</taxon>
        <taxon>Aphis</taxon>
        <taxon>Aphis</taxon>
    </lineage>
</organism>
<dbReference type="AlphaFoldDB" id="A0A6G0YX60"/>
<evidence type="ECO:0000313" key="2">
    <source>
        <dbReference type="Proteomes" id="UP000478052"/>
    </source>
</evidence>
<dbReference type="EMBL" id="VUJU01002136">
    <property type="protein sequence ID" value="KAF0762477.1"/>
    <property type="molecule type" value="Genomic_DNA"/>
</dbReference>
<sequence>LYFIVQYTYKLIYTGPYLRLGP</sequence>
<protein>
    <submittedName>
        <fullName evidence="1">Uncharacterized protein</fullName>
    </submittedName>
</protein>
<feature type="non-terminal residue" evidence="1">
    <location>
        <position position="1"/>
    </location>
</feature>
<dbReference type="Proteomes" id="UP000478052">
    <property type="component" value="Unassembled WGS sequence"/>
</dbReference>
<name>A0A6G0YX60_APHCR</name>
<proteinExistence type="predicted"/>
<evidence type="ECO:0000313" key="1">
    <source>
        <dbReference type="EMBL" id="KAF0762477.1"/>
    </source>
</evidence>
<comment type="caution">
    <text evidence="1">The sequence shown here is derived from an EMBL/GenBank/DDBJ whole genome shotgun (WGS) entry which is preliminary data.</text>
</comment>
<gene>
    <name evidence="1" type="ORF">FWK35_00015976</name>
</gene>
<accession>A0A6G0YX60</accession>
<keyword evidence="2" id="KW-1185">Reference proteome</keyword>
<reference evidence="1 2" key="1">
    <citation type="submission" date="2019-08" db="EMBL/GenBank/DDBJ databases">
        <title>Whole genome of Aphis craccivora.</title>
        <authorList>
            <person name="Voronova N.V."/>
            <person name="Shulinski R.S."/>
            <person name="Bandarenka Y.V."/>
            <person name="Zhorov D.G."/>
            <person name="Warner D."/>
        </authorList>
    </citation>
    <scope>NUCLEOTIDE SEQUENCE [LARGE SCALE GENOMIC DNA]</scope>
    <source>
        <strain evidence="1">180601</strain>
        <tissue evidence="1">Whole Body</tissue>
    </source>
</reference>